<evidence type="ECO:0000313" key="5">
    <source>
        <dbReference type="EMBL" id="ORY73243.1"/>
    </source>
</evidence>
<protein>
    <submittedName>
        <fullName evidence="5">HSP20-like chaperone</fullName>
    </submittedName>
</protein>
<dbReference type="AlphaFoldDB" id="A0A1Y2ENU4"/>
<evidence type="ECO:0000313" key="6">
    <source>
        <dbReference type="Proteomes" id="UP000193467"/>
    </source>
</evidence>
<dbReference type="SUPFAM" id="SSF49764">
    <property type="entry name" value="HSP20-like chaperones"/>
    <property type="match status" value="1"/>
</dbReference>
<dbReference type="OrthoDB" id="1431247at2759"/>
<dbReference type="Pfam" id="PF00011">
    <property type="entry name" value="HSP20"/>
    <property type="match status" value="1"/>
</dbReference>
<keyword evidence="1" id="KW-0346">Stress response</keyword>
<dbReference type="InterPro" id="IPR031107">
    <property type="entry name" value="Small_HSP"/>
</dbReference>
<comment type="similarity">
    <text evidence="2 3">Belongs to the small heat shock protein (HSP20) family.</text>
</comment>
<dbReference type="Gene3D" id="2.60.40.790">
    <property type="match status" value="1"/>
</dbReference>
<dbReference type="PANTHER" id="PTHR11527">
    <property type="entry name" value="HEAT-SHOCK PROTEIN 20 FAMILY MEMBER"/>
    <property type="match status" value="1"/>
</dbReference>
<sequence length="105" mass="11834">MRCRFEKEGKVICTFELPGLTKRDVDVALHENILSISGTTAPLKQFTDDCTHVQRERSYSSFSRNLRVPSGLKDKEIKAAMENGVLRVEFPAKPEEVPGKKIEIA</sequence>
<evidence type="ECO:0000256" key="3">
    <source>
        <dbReference type="RuleBase" id="RU003616"/>
    </source>
</evidence>
<keyword evidence="6" id="KW-1185">Reference proteome</keyword>
<dbReference type="CDD" id="cd06464">
    <property type="entry name" value="ACD_sHsps-like"/>
    <property type="match status" value="1"/>
</dbReference>
<comment type="caution">
    <text evidence="5">The sequence shown here is derived from an EMBL/GenBank/DDBJ whole genome shotgun (WGS) entry which is preliminary data.</text>
</comment>
<evidence type="ECO:0000256" key="2">
    <source>
        <dbReference type="PROSITE-ProRule" id="PRU00285"/>
    </source>
</evidence>
<accession>A0A1Y2ENU4</accession>
<dbReference type="InParanoid" id="A0A1Y2ENU4"/>
<dbReference type="EMBL" id="MCGR01000047">
    <property type="protein sequence ID" value="ORY73243.1"/>
    <property type="molecule type" value="Genomic_DNA"/>
</dbReference>
<name>A0A1Y2ENU4_9BASI</name>
<dbReference type="Proteomes" id="UP000193467">
    <property type="component" value="Unassembled WGS sequence"/>
</dbReference>
<evidence type="ECO:0000259" key="4">
    <source>
        <dbReference type="PROSITE" id="PS01031"/>
    </source>
</evidence>
<dbReference type="InterPro" id="IPR002068">
    <property type="entry name" value="A-crystallin/Hsp20_dom"/>
</dbReference>
<dbReference type="InterPro" id="IPR008978">
    <property type="entry name" value="HSP20-like_chaperone"/>
</dbReference>
<gene>
    <name evidence="5" type="ORF">BCR35DRAFT_268988</name>
</gene>
<dbReference type="STRING" id="106004.A0A1Y2ENU4"/>
<dbReference type="PROSITE" id="PS01031">
    <property type="entry name" value="SHSP"/>
    <property type="match status" value="1"/>
</dbReference>
<feature type="domain" description="SHSP" evidence="4">
    <location>
        <begin position="1"/>
        <end position="105"/>
    </location>
</feature>
<dbReference type="FunCoup" id="A0A1Y2ENU4">
    <property type="interactions" value="179"/>
</dbReference>
<organism evidence="5 6">
    <name type="scientific">Leucosporidium creatinivorum</name>
    <dbReference type="NCBI Taxonomy" id="106004"/>
    <lineage>
        <taxon>Eukaryota</taxon>
        <taxon>Fungi</taxon>
        <taxon>Dikarya</taxon>
        <taxon>Basidiomycota</taxon>
        <taxon>Pucciniomycotina</taxon>
        <taxon>Microbotryomycetes</taxon>
        <taxon>Leucosporidiales</taxon>
        <taxon>Leucosporidium</taxon>
    </lineage>
</organism>
<proteinExistence type="inferred from homology"/>
<evidence type="ECO:0000256" key="1">
    <source>
        <dbReference type="ARBA" id="ARBA00023016"/>
    </source>
</evidence>
<reference evidence="5 6" key="1">
    <citation type="submission" date="2016-07" db="EMBL/GenBank/DDBJ databases">
        <title>Pervasive Adenine N6-methylation of Active Genes in Fungi.</title>
        <authorList>
            <consortium name="DOE Joint Genome Institute"/>
            <person name="Mondo S.J."/>
            <person name="Dannebaum R.O."/>
            <person name="Kuo R.C."/>
            <person name="Labutti K."/>
            <person name="Haridas S."/>
            <person name="Kuo A."/>
            <person name="Salamov A."/>
            <person name="Ahrendt S.R."/>
            <person name="Lipzen A."/>
            <person name="Sullivan W."/>
            <person name="Andreopoulos W.B."/>
            <person name="Clum A."/>
            <person name="Lindquist E."/>
            <person name="Daum C."/>
            <person name="Ramamoorthy G.K."/>
            <person name="Gryganskyi A."/>
            <person name="Culley D."/>
            <person name="Magnuson J.K."/>
            <person name="James T.Y."/>
            <person name="O'Malley M.A."/>
            <person name="Stajich J.E."/>
            <person name="Spatafora J.W."/>
            <person name="Visel A."/>
            <person name="Grigoriev I.V."/>
        </authorList>
    </citation>
    <scope>NUCLEOTIDE SEQUENCE [LARGE SCALE GENOMIC DNA]</scope>
    <source>
        <strain evidence="5 6">62-1032</strain>
    </source>
</reference>